<protein>
    <submittedName>
        <fullName evidence="2">Uncharacterized protein</fullName>
    </submittedName>
</protein>
<evidence type="ECO:0000256" key="1">
    <source>
        <dbReference type="SAM" id="MobiDB-lite"/>
    </source>
</evidence>
<comment type="caution">
    <text evidence="2">The sequence shown here is derived from an EMBL/GenBank/DDBJ whole genome shotgun (WGS) entry which is preliminary data.</text>
</comment>
<organism evidence="2 3">
    <name type="scientific">Tissierella carlieri</name>
    <dbReference type="NCBI Taxonomy" id="689904"/>
    <lineage>
        <taxon>Bacteria</taxon>
        <taxon>Bacillati</taxon>
        <taxon>Bacillota</taxon>
        <taxon>Tissierellia</taxon>
        <taxon>Tissierellales</taxon>
        <taxon>Tissierellaceae</taxon>
        <taxon>Tissierella</taxon>
    </lineage>
</organism>
<proteinExistence type="predicted"/>
<dbReference type="EMBL" id="JANGAC010000015">
    <property type="protein sequence ID" value="MCQ4924733.1"/>
    <property type="molecule type" value="Genomic_DNA"/>
</dbReference>
<dbReference type="RefSeq" id="WP_216561088.1">
    <property type="nucleotide sequence ID" value="NZ_JAHLOH010000045.1"/>
</dbReference>
<evidence type="ECO:0000313" key="3">
    <source>
        <dbReference type="Proteomes" id="UP001524478"/>
    </source>
</evidence>
<dbReference type="Proteomes" id="UP001524478">
    <property type="component" value="Unassembled WGS sequence"/>
</dbReference>
<sequence length="318" mass="37465">MGRKLRKALFNSKEIKIEEASEDMRGNLKCHICNVELTYVKGYKKEINEKTYYINPYFRLKSKENDHLLECKYNTEGCLTIMAKESSDKILEDLGLGKFNFRLHLISESLRETGKAGIKENGLGEDSTSQKSKEKEYKKKEERLDSYLSTMKKIMELRNALEENKDISSKVTLEFYNSTLNKKQKINWNNFYYEIDDYGACYLYVKNKRPQHPICIAGKIRSITEPKPEYDFYSIKLESPKPVQEEGAYKVPAIEIKVQNKKLNDMIRNQVGKNILIYCNFWALEPQTWKEDKYYFLNIKGSLVHKNQILIFEEKDIE</sequence>
<evidence type="ECO:0000313" key="2">
    <source>
        <dbReference type="EMBL" id="MCQ4924733.1"/>
    </source>
</evidence>
<reference evidence="2 3" key="1">
    <citation type="submission" date="2022-06" db="EMBL/GenBank/DDBJ databases">
        <title>Isolation of gut microbiota from human fecal samples.</title>
        <authorList>
            <person name="Pamer E.G."/>
            <person name="Barat B."/>
            <person name="Waligurski E."/>
            <person name="Medina S."/>
            <person name="Paddock L."/>
            <person name="Mostad J."/>
        </authorList>
    </citation>
    <scope>NUCLEOTIDE SEQUENCE [LARGE SCALE GENOMIC DNA]</scope>
    <source>
        <strain evidence="2 3">DFI.7.95</strain>
    </source>
</reference>
<feature type="region of interest" description="Disordered" evidence="1">
    <location>
        <begin position="117"/>
        <end position="138"/>
    </location>
</feature>
<keyword evidence="3" id="KW-1185">Reference proteome</keyword>
<gene>
    <name evidence="2" type="ORF">NE686_16640</name>
</gene>
<accession>A0ABT1SE43</accession>
<name>A0ABT1SE43_9FIRM</name>